<gene>
    <name evidence="2" type="ORF">EVA_05350</name>
</gene>
<comment type="caution">
    <text evidence="2">The sequence shown here is derived from an EMBL/GenBank/DDBJ whole genome shotgun (WGS) entry which is preliminary data.</text>
</comment>
<dbReference type="AlphaFoldDB" id="J9GHL8"/>
<dbReference type="EMBL" id="AMCI01001127">
    <property type="protein sequence ID" value="EJX06539.1"/>
    <property type="molecule type" value="Genomic_DNA"/>
</dbReference>
<sequence length="85" mass="9844">FPVRLIWKKTRQDREHGIIPPSYDKKTKIETVRDQDNRVTEYVVTPGSTQIPYRLENQSERPIDNTPAGNSKSTLGTTKFIEIGW</sequence>
<evidence type="ECO:0000256" key="1">
    <source>
        <dbReference type="SAM" id="MobiDB-lite"/>
    </source>
</evidence>
<accession>J9GHL8</accession>
<reference evidence="2" key="1">
    <citation type="journal article" date="2012" name="PLoS ONE">
        <title>Gene sets for utilization of primary and secondary nutrition supplies in the distal gut of endangered iberian lynx.</title>
        <authorList>
            <person name="Alcaide M."/>
            <person name="Messina E."/>
            <person name="Richter M."/>
            <person name="Bargiela R."/>
            <person name="Peplies J."/>
            <person name="Huws S.A."/>
            <person name="Newbold C.J."/>
            <person name="Golyshin P.N."/>
            <person name="Simon M.A."/>
            <person name="Lopez G."/>
            <person name="Yakimov M.M."/>
            <person name="Ferrer M."/>
        </authorList>
    </citation>
    <scope>NUCLEOTIDE SEQUENCE</scope>
</reference>
<organism evidence="2">
    <name type="scientific">gut metagenome</name>
    <dbReference type="NCBI Taxonomy" id="749906"/>
    <lineage>
        <taxon>unclassified sequences</taxon>
        <taxon>metagenomes</taxon>
        <taxon>organismal metagenomes</taxon>
    </lineage>
</organism>
<feature type="region of interest" description="Disordered" evidence="1">
    <location>
        <begin position="58"/>
        <end position="77"/>
    </location>
</feature>
<feature type="non-terminal residue" evidence="2">
    <location>
        <position position="1"/>
    </location>
</feature>
<protein>
    <submittedName>
        <fullName evidence="2">Uncharacterized protein</fullName>
    </submittedName>
</protein>
<name>J9GHL8_9ZZZZ</name>
<proteinExistence type="predicted"/>
<feature type="compositionally biased region" description="Polar residues" evidence="1">
    <location>
        <begin position="67"/>
        <end position="77"/>
    </location>
</feature>
<evidence type="ECO:0000313" key="2">
    <source>
        <dbReference type="EMBL" id="EJX06539.1"/>
    </source>
</evidence>